<name>A0A4R1F7A5_9GAMM</name>
<evidence type="ECO:0000313" key="3">
    <source>
        <dbReference type="EMBL" id="TCJ88469.1"/>
    </source>
</evidence>
<dbReference type="EMBL" id="SMFQ01000002">
    <property type="protein sequence ID" value="TCJ88469.1"/>
    <property type="molecule type" value="Genomic_DNA"/>
</dbReference>
<dbReference type="Gene3D" id="1.20.1600.10">
    <property type="entry name" value="Outer membrane efflux proteins (OEP)"/>
    <property type="match status" value="1"/>
</dbReference>
<evidence type="ECO:0000256" key="1">
    <source>
        <dbReference type="SAM" id="Coils"/>
    </source>
</evidence>
<accession>A0A4R1F7A5</accession>
<feature type="transmembrane region" description="Helical" evidence="2">
    <location>
        <begin position="12"/>
        <end position="31"/>
    </location>
</feature>
<dbReference type="AlphaFoldDB" id="A0A4R1F7A5"/>
<dbReference type="SUPFAM" id="SSF56954">
    <property type="entry name" value="Outer membrane efflux proteins (OEP)"/>
    <property type="match status" value="1"/>
</dbReference>
<keyword evidence="2" id="KW-0472">Membrane</keyword>
<reference evidence="3 4" key="1">
    <citation type="submission" date="2019-03" db="EMBL/GenBank/DDBJ databases">
        <title>Genomic Encyclopedia of Type Strains, Phase IV (KMG-IV): sequencing the most valuable type-strain genomes for metagenomic binning, comparative biology and taxonomic classification.</title>
        <authorList>
            <person name="Goeker M."/>
        </authorList>
    </citation>
    <scope>NUCLEOTIDE SEQUENCE [LARGE SCALE GENOMIC DNA]</scope>
    <source>
        <strain evidence="3 4">DSM 24830</strain>
    </source>
</reference>
<organism evidence="3 4">
    <name type="scientific">Cocleimonas flava</name>
    <dbReference type="NCBI Taxonomy" id="634765"/>
    <lineage>
        <taxon>Bacteria</taxon>
        <taxon>Pseudomonadati</taxon>
        <taxon>Pseudomonadota</taxon>
        <taxon>Gammaproteobacteria</taxon>
        <taxon>Thiotrichales</taxon>
        <taxon>Thiotrichaceae</taxon>
        <taxon>Cocleimonas</taxon>
    </lineage>
</organism>
<keyword evidence="2" id="KW-0812">Transmembrane</keyword>
<gene>
    <name evidence="3" type="ORF">EV695_0323</name>
</gene>
<comment type="caution">
    <text evidence="3">The sequence shown here is derived from an EMBL/GenBank/DDBJ whole genome shotgun (WGS) entry which is preliminary data.</text>
</comment>
<keyword evidence="4" id="KW-1185">Reference proteome</keyword>
<evidence type="ECO:0000256" key="2">
    <source>
        <dbReference type="SAM" id="Phobius"/>
    </source>
</evidence>
<keyword evidence="1" id="KW-0175">Coiled coil</keyword>
<protein>
    <recommendedName>
        <fullName evidence="5">Outer membrane efflux protein</fullName>
    </recommendedName>
</protein>
<sequence>MWSLLNRKVIQVILHSVCLISLVFTHSVLYADTNKLPPILDLKTALSFASDHPRTRLNPEQQSIIPLQQPLFLGCHNLTFNNTTVSDAKRNTASTLLVEPVIQQELLILNAFLDVLLSDSSLIGINEDMAGTFISWDRAKIRQELKQNSELVVAKLEAEYQEVRQKYFSAQATQRLTRSILAQAINRPDELSSDLAPPLLLTSPKKLPEFSDLYAEALKNNSWIKTLAEKYNDDQMSLIKMDLRQQILELLLRITVLKSAADRAEAELYSRDLDLEMSRTLYEMEVRARIGKSMTLQSMARMEEERVKYCTTLAWAQLNALIGKPIMTQAIETKKAEETAQ</sequence>
<evidence type="ECO:0008006" key="5">
    <source>
        <dbReference type="Google" id="ProtNLM"/>
    </source>
</evidence>
<evidence type="ECO:0000313" key="4">
    <source>
        <dbReference type="Proteomes" id="UP000294887"/>
    </source>
</evidence>
<dbReference type="Proteomes" id="UP000294887">
    <property type="component" value="Unassembled WGS sequence"/>
</dbReference>
<keyword evidence="2" id="KW-1133">Transmembrane helix</keyword>
<feature type="coiled-coil region" evidence="1">
    <location>
        <begin position="146"/>
        <end position="173"/>
    </location>
</feature>
<proteinExistence type="predicted"/>